<comment type="caution">
    <text evidence="16">The sequence shown here is derived from an EMBL/GenBank/DDBJ whole genome shotgun (WGS) entry which is preliminary data.</text>
</comment>
<dbReference type="EMBL" id="QXFZ01000914">
    <property type="protein sequence ID" value="KAE9101406.1"/>
    <property type="molecule type" value="Genomic_DNA"/>
</dbReference>
<evidence type="ECO:0000313" key="19">
    <source>
        <dbReference type="Proteomes" id="UP000433483"/>
    </source>
</evidence>
<feature type="transmembrane region" description="Helical" evidence="6">
    <location>
        <begin position="95"/>
        <end position="114"/>
    </location>
</feature>
<dbReference type="Proteomes" id="UP000476176">
    <property type="component" value="Unassembled WGS sequence"/>
</dbReference>
<evidence type="ECO:0000313" key="22">
    <source>
        <dbReference type="Proteomes" id="UP000440732"/>
    </source>
</evidence>
<dbReference type="Proteomes" id="UP000433483">
    <property type="component" value="Unassembled WGS sequence"/>
</dbReference>
<dbReference type="Proteomes" id="UP000486351">
    <property type="component" value="Unassembled WGS sequence"/>
</dbReference>
<accession>A0A6A4CTH4</accession>
<feature type="transmembrane region" description="Helical" evidence="6">
    <location>
        <begin position="35"/>
        <end position="58"/>
    </location>
</feature>
<evidence type="ECO:0000313" key="8">
    <source>
        <dbReference type="EMBL" id="KAE8933707.1"/>
    </source>
</evidence>
<evidence type="ECO:0000313" key="11">
    <source>
        <dbReference type="EMBL" id="KAE9101406.1"/>
    </source>
</evidence>
<evidence type="ECO:0000313" key="26">
    <source>
        <dbReference type="Proteomes" id="UP000486351"/>
    </source>
</evidence>
<feature type="transmembrane region" description="Helical" evidence="6">
    <location>
        <begin position="64"/>
        <end position="83"/>
    </location>
</feature>
<dbReference type="Proteomes" id="UP000429523">
    <property type="component" value="Unassembled WGS sequence"/>
</dbReference>
<evidence type="ECO:0000256" key="5">
    <source>
        <dbReference type="ARBA" id="ARBA00023136"/>
    </source>
</evidence>
<feature type="domain" description="ABC-2 type transporter transmembrane" evidence="7">
    <location>
        <begin position="1"/>
        <end position="114"/>
    </location>
</feature>
<evidence type="ECO:0000313" key="27">
    <source>
        <dbReference type="Proteomes" id="UP000488956"/>
    </source>
</evidence>
<gene>
    <name evidence="16" type="ORF">PF001_g16989</name>
    <name evidence="15" type="ORF">PF002_g18615</name>
    <name evidence="14" type="ORF">PF004_g16693</name>
    <name evidence="13" type="ORF">PF005_g15222</name>
    <name evidence="12" type="ORF">PF006_g14078</name>
    <name evidence="11" type="ORF">PF007_g15157</name>
    <name evidence="17" type="ORF">PF008_g17251</name>
    <name evidence="8" type="ORF">PF009_g16302</name>
    <name evidence="10" type="ORF">PF010_g15064</name>
    <name evidence="9" type="ORF">PF011_g15693</name>
</gene>
<evidence type="ECO:0000256" key="4">
    <source>
        <dbReference type="ARBA" id="ARBA00022989"/>
    </source>
</evidence>
<keyword evidence="3 6" id="KW-0812">Transmembrane</keyword>
<comment type="subcellular location">
    <subcellularLocation>
        <location evidence="1">Membrane</location>
        <topology evidence="1">Multi-pass membrane protein</topology>
    </subcellularLocation>
</comment>
<dbReference type="EMBL" id="QXGE01001201">
    <property type="protein sequence ID" value="KAE9296167.1"/>
    <property type="molecule type" value="Genomic_DNA"/>
</dbReference>
<dbReference type="AlphaFoldDB" id="A0A6A4CTH4"/>
<evidence type="ECO:0000313" key="20">
    <source>
        <dbReference type="Proteomes" id="UP000437068"/>
    </source>
</evidence>
<sequence>MGSTLVEIPYAFAVGLAFSVVFYPIVGVPSISTGLLYWISVSLFVLVETFLGQFLVYASPTLELATIAGVLINSFFLLFSGFNPPAASIPGVYKWCYYISPHRFVLSVLVALLFGDCSEELTPSTPFMTSDRPIGCHTLENAPLALGEITVKGYIDKVYNFKYEDIWTHFICTLCYIVALRVLALFSLRFLTYQKR</sequence>
<name>A0A6A4CTH4_9STRA</name>
<keyword evidence="2" id="KW-0813">Transport</keyword>
<dbReference type="EMBL" id="QXFX01000962">
    <property type="protein sequence ID" value="KAE9099803.1"/>
    <property type="molecule type" value="Genomic_DNA"/>
</dbReference>
<proteinExistence type="predicted"/>
<feature type="transmembrane region" description="Helical" evidence="6">
    <location>
        <begin position="166"/>
        <end position="191"/>
    </location>
</feature>
<dbReference type="Pfam" id="PF01061">
    <property type="entry name" value="ABC2_membrane"/>
    <property type="match status" value="1"/>
</dbReference>
<organism evidence="16 20">
    <name type="scientific">Phytophthora fragariae</name>
    <dbReference type="NCBI Taxonomy" id="53985"/>
    <lineage>
        <taxon>Eukaryota</taxon>
        <taxon>Sar</taxon>
        <taxon>Stramenopiles</taxon>
        <taxon>Oomycota</taxon>
        <taxon>Peronosporomycetes</taxon>
        <taxon>Peronosporales</taxon>
        <taxon>Peronosporaceae</taxon>
        <taxon>Phytophthora</taxon>
    </lineage>
</organism>
<keyword evidence="19" id="KW-1185">Reference proteome</keyword>
<evidence type="ECO:0000313" key="13">
    <source>
        <dbReference type="EMBL" id="KAE9200778.1"/>
    </source>
</evidence>
<dbReference type="OrthoDB" id="105165at2759"/>
<dbReference type="EMBL" id="QXFW01001078">
    <property type="protein sequence ID" value="KAE8996968.1"/>
    <property type="molecule type" value="Genomic_DNA"/>
</dbReference>
<evidence type="ECO:0000313" key="10">
    <source>
        <dbReference type="EMBL" id="KAE9099803.1"/>
    </source>
</evidence>
<dbReference type="Proteomes" id="UP000440367">
    <property type="component" value="Unassembled WGS sequence"/>
</dbReference>
<evidence type="ECO:0000256" key="2">
    <source>
        <dbReference type="ARBA" id="ARBA00022448"/>
    </source>
</evidence>
<evidence type="ECO:0000313" key="9">
    <source>
        <dbReference type="EMBL" id="KAE8996968.1"/>
    </source>
</evidence>
<evidence type="ECO:0000259" key="7">
    <source>
        <dbReference type="Pfam" id="PF01061"/>
    </source>
</evidence>
<evidence type="ECO:0000256" key="6">
    <source>
        <dbReference type="SAM" id="Phobius"/>
    </source>
</evidence>
<dbReference type="EMBL" id="QXGD01001233">
    <property type="protein sequence ID" value="KAE9211189.1"/>
    <property type="molecule type" value="Genomic_DNA"/>
</dbReference>
<dbReference type="GO" id="GO:0016020">
    <property type="term" value="C:membrane"/>
    <property type="evidence" value="ECO:0007669"/>
    <property type="project" value="UniProtKB-SubCell"/>
</dbReference>
<dbReference type="EMBL" id="QXGA01000866">
    <property type="protein sequence ID" value="KAE9137880.1"/>
    <property type="molecule type" value="Genomic_DNA"/>
</dbReference>
<evidence type="ECO:0000313" key="24">
    <source>
        <dbReference type="Proteomes" id="UP000460718"/>
    </source>
</evidence>
<evidence type="ECO:0000313" key="14">
    <source>
        <dbReference type="EMBL" id="KAE9208693.1"/>
    </source>
</evidence>
<dbReference type="Proteomes" id="UP000441208">
    <property type="component" value="Unassembled WGS sequence"/>
</dbReference>
<protein>
    <recommendedName>
        <fullName evidence="7">ABC-2 type transporter transmembrane domain-containing protein</fullName>
    </recommendedName>
</protein>
<dbReference type="Proteomes" id="UP000460718">
    <property type="component" value="Unassembled WGS sequence"/>
</dbReference>
<evidence type="ECO:0000313" key="12">
    <source>
        <dbReference type="EMBL" id="KAE9137880.1"/>
    </source>
</evidence>
<reference evidence="18 19" key="1">
    <citation type="submission" date="2018-08" db="EMBL/GenBank/DDBJ databases">
        <title>Genomic investigation of the strawberry pathogen Phytophthora fragariae indicates pathogenicity is determined by transcriptional variation in three key races.</title>
        <authorList>
            <person name="Adams T.M."/>
            <person name="Armitage A.D."/>
            <person name="Sobczyk M.K."/>
            <person name="Bates H.J."/>
            <person name="Dunwell J.M."/>
            <person name="Nellist C.F."/>
            <person name="Harrison R.J."/>
        </authorList>
    </citation>
    <scope>NUCLEOTIDE SEQUENCE [LARGE SCALE GENOMIC DNA]</scope>
    <source>
        <strain evidence="16 20">A4</strain>
        <strain evidence="15 21">BC-1</strain>
        <strain evidence="14 25">BC-23</strain>
        <strain evidence="13 19">NOV-27</strain>
        <strain evidence="12 22">NOV-5</strain>
        <strain evidence="11 23">NOV-71</strain>
        <strain evidence="17 26">NOV-77</strain>
        <strain evidence="8 18">NOV-9</strain>
        <strain evidence="10 27">ONT-3</strain>
        <strain evidence="9 24">SCRP245</strain>
    </source>
</reference>
<keyword evidence="4 6" id="KW-1133">Transmembrane helix</keyword>
<evidence type="ECO:0000313" key="25">
    <source>
        <dbReference type="Proteomes" id="UP000476176"/>
    </source>
</evidence>
<dbReference type="PANTHER" id="PTHR19241">
    <property type="entry name" value="ATP-BINDING CASSETTE TRANSPORTER"/>
    <property type="match status" value="1"/>
</dbReference>
<evidence type="ECO:0000313" key="21">
    <source>
        <dbReference type="Proteomes" id="UP000440367"/>
    </source>
</evidence>
<dbReference type="EMBL" id="QXGF01000985">
    <property type="protein sequence ID" value="KAE8933707.1"/>
    <property type="molecule type" value="Genomic_DNA"/>
</dbReference>
<dbReference type="Proteomes" id="UP000488956">
    <property type="component" value="Unassembled WGS sequence"/>
</dbReference>
<evidence type="ECO:0000313" key="16">
    <source>
        <dbReference type="EMBL" id="KAE9296167.1"/>
    </source>
</evidence>
<evidence type="ECO:0000313" key="23">
    <source>
        <dbReference type="Proteomes" id="UP000441208"/>
    </source>
</evidence>
<evidence type="ECO:0000313" key="18">
    <source>
        <dbReference type="Proteomes" id="UP000429523"/>
    </source>
</evidence>
<dbReference type="EMBL" id="QXGB01000934">
    <property type="protein sequence ID" value="KAE9200778.1"/>
    <property type="molecule type" value="Genomic_DNA"/>
</dbReference>
<dbReference type="EMBL" id="QXGC01001200">
    <property type="protein sequence ID" value="KAE9208693.1"/>
    <property type="molecule type" value="Genomic_DNA"/>
</dbReference>
<dbReference type="Proteomes" id="UP000440732">
    <property type="component" value="Unassembled WGS sequence"/>
</dbReference>
<keyword evidence="5 6" id="KW-0472">Membrane</keyword>
<dbReference type="InterPro" id="IPR013525">
    <property type="entry name" value="ABC2_TM"/>
</dbReference>
<evidence type="ECO:0000256" key="3">
    <source>
        <dbReference type="ARBA" id="ARBA00022692"/>
    </source>
</evidence>
<dbReference type="Proteomes" id="UP000437068">
    <property type="component" value="Unassembled WGS sequence"/>
</dbReference>
<evidence type="ECO:0000313" key="15">
    <source>
        <dbReference type="EMBL" id="KAE9211189.1"/>
    </source>
</evidence>
<evidence type="ECO:0000313" key="17">
    <source>
        <dbReference type="EMBL" id="KAE9323868.1"/>
    </source>
</evidence>
<evidence type="ECO:0000256" key="1">
    <source>
        <dbReference type="ARBA" id="ARBA00004141"/>
    </source>
</evidence>
<feature type="transmembrane region" description="Helical" evidence="6">
    <location>
        <begin position="6"/>
        <end position="28"/>
    </location>
</feature>
<dbReference type="EMBL" id="QXFY01001233">
    <property type="protein sequence ID" value="KAE9323868.1"/>
    <property type="molecule type" value="Genomic_DNA"/>
</dbReference>
<dbReference type="GO" id="GO:0140359">
    <property type="term" value="F:ABC-type transporter activity"/>
    <property type="evidence" value="ECO:0007669"/>
    <property type="project" value="InterPro"/>
</dbReference>